<gene>
    <name evidence="1" type="ORF">ASZ90_010443</name>
</gene>
<dbReference type="EMBL" id="LNQE01001253">
    <property type="protein sequence ID" value="KUG19830.1"/>
    <property type="molecule type" value="Genomic_DNA"/>
</dbReference>
<dbReference type="AlphaFoldDB" id="A0A0W8FFZ7"/>
<evidence type="ECO:0000313" key="1">
    <source>
        <dbReference type="EMBL" id="KUG19830.1"/>
    </source>
</evidence>
<comment type="caution">
    <text evidence="1">The sequence shown here is derived from an EMBL/GenBank/DDBJ whole genome shotgun (WGS) entry which is preliminary data.</text>
</comment>
<organism evidence="1">
    <name type="scientific">hydrocarbon metagenome</name>
    <dbReference type="NCBI Taxonomy" id="938273"/>
    <lineage>
        <taxon>unclassified sequences</taxon>
        <taxon>metagenomes</taxon>
        <taxon>ecological metagenomes</taxon>
    </lineage>
</organism>
<accession>A0A0W8FFZ7</accession>
<name>A0A0W8FFZ7_9ZZZZ</name>
<proteinExistence type="predicted"/>
<reference evidence="1" key="1">
    <citation type="journal article" date="2015" name="Proc. Natl. Acad. Sci. U.S.A.">
        <title>Networks of energetic and metabolic interactions define dynamics in microbial communities.</title>
        <authorList>
            <person name="Embree M."/>
            <person name="Liu J.K."/>
            <person name="Al-Bassam M.M."/>
            <person name="Zengler K."/>
        </authorList>
    </citation>
    <scope>NUCLEOTIDE SEQUENCE</scope>
</reference>
<sequence>MDGVSPSVDNNNTAWRGFNPNCGDRCIETGEEGYAGAGWPKGRRHEAAARICGLQSQQ</sequence>
<protein>
    <submittedName>
        <fullName evidence="1">Uncharacterized protein</fullName>
    </submittedName>
</protein>